<dbReference type="Proteomes" id="UP000712600">
    <property type="component" value="Unassembled WGS sequence"/>
</dbReference>
<reference evidence="2" key="1">
    <citation type="submission" date="2019-12" db="EMBL/GenBank/DDBJ databases">
        <title>Genome sequencing and annotation of Brassica cretica.</title>
        <authorList>
            <person name="Studholme D.J."/>
            <person name="Sarris P."/>
        </authorList>
    </citation>
    <scope>NUCLEOTIDE SEQUENCE</scope>
    <source>
        <strain evidence="2">PFS-109/04</strain>
        <tissue evidence="2">Leaf</tissue>
    </source>
</reference>
<evidence type="ECO:0000313" key="3">
    <source>
        <dbReference type="Proteomes" id="UP000712600"/>
    </source>
</evidence>
<proteinExistence type="predicted"/>
<feature type="compositionally biased region" description="Acidic residues" evidence="1">
    <location>
        <begin position="80"/>
        <end position="89"/>
    </location>
</feature>
<organism evidence="2 3">
    <name type="scientific">Brassica cretica</name>
    <name type="common">Mustard</name>
    <dbReference type="NCBI Taxonomy" id="69181"/>
    <lineage>
        <taxon>Eukaryota</taxon>
        <taxon>Viridiplantae</taxon>
        <taxon>Streptophyta</taxon>
        <taxon>Embryophyta</taxon>
        <taxon>Tracheophyta</taxon>
        <taxon>Spermatophyta</taxon>
        <taxon>Magnoliopsida</taxon>
        <taxon>eudicotyledons</taxon>
        <taxon>Gunneridae</taxon>
        <taxon>Pentapetalae</taxon>
        <taxon>rosids</taxon>
        <taxon>malvids</taxon>
        <taxon>Brassicales</taxon>
        <taxon>Brassicaceae</taxon>
        <taxon>Brassiceae</taxon>
        <taxon>Brassica</taxon>
    </lineage>
</organism>
<feature type="compositionally biased region" description="Basic and acidic residues" evidence="1">
    <location>
        <begin position="109"/>
        <end position="132"/>
    </location>
</feature>
<dbReference type="GO" id="GO:0005634">
    <property type="term" value="C:nucleus"/>
    <property type="evidence" value="ECO:0007669"/>
    <property type="project" value="TreeGrafter"/>
</dbReference>
<comment type="caution">
    <text evidence="2">The sequence shown here is derived from an EMBL/GenBank/DDBJ whole genome shotgun (WGS) entry which is preliminary data.</text>
</comment>
<evidence type="ECO:0000256" key="1">
    <source>
        <dbReference type="SAM" id="MobiDB-lite"/>
    </source>
</evidence>
<feature type="compositionally biased region" description="Basic and acidic residues" evidence="1">
    <location>
        <begin position="90"/>
        <end position="99"/>
    </location>
</feature>
<accession>A0A8S9QNV4</accession>
<dbReference type="EMBL" id="QGKX02001290">
    <property type="protein sequence ID" value="KAF3541522.1"/>
    <property type="molecule type" value="Genomic_DNA"/>
</dbReference>
<dbReference type="PANTHER" id="PTHR13060:SF0">
    <property type="entry name" value="PROTEIN ECDYSONELESS HOMOLOG"/>
    <property type="match status" value="1"/>
</dbReference>
<dbReference type="AlphaFoldDB" id="A0A8S9QNV4"/>
<gene>
    <name evidence="2" type="ORF">F2Q69_00025515</name>
</gene>
<feature type="region of interest" description="Disordered" evidence="1">
    <location>
        <begin position="77"/>
        <end position="138"/>
    </location>
</feature>
<name>A0A8S9QNV4_BRACR</name>
<evidence type="ECO:0000313" key="2">
    <source>
        <dbReference type="EMBL" id="KAF3541522.1"/>
    </source>
</evidence>
<dbReference type="InterPro" id="IPR010770">
    <property type="entry name" value="Ecd"/>
</dbReference>
<dbReference type="PANTHER" id="PTHR13060">
    <property type="entry name" value="SGT1 PROTEIN HSGT1 SUPPRESSOR OF GCR2"/>
    <property type="match status" value="1"/>
</dbReference>
<sequence length="187" mass="21370">MKNTHVAADVFSYEFDAIAEWLSMGHDTSLKIYESTRLSTSHTQPYFFGVPVSDNDSRLYDGEDELKSVLQERQMGMDFNDFEDDSEGEETNKDEKESFMESYSGTMNEEIKNSTREKSFEHVNQHSSKQDGDEFTPSDAEFNLVKNLLESYSSQQGLSGPASNSLGLRRLQLQKIPTRNNETKFCL</sequence>
<protein>
    <submittedName>
        <fullName evidence="2">Uncharacterized protein</fullName>
    </submittedName>
</protein>